<dbReference type="RefSeq" id="WP_109811829.1">
    <property type="nucleotide sequence ID" value="NZ_QGKU01000034.1"/>
</dbReference>
<evidence type="ECO:0008006" key="3">
    <source>
        <dbReference type="Google" id="ProtNLM"/>
    </source>
</evidence>
<dbReference type="OrthoDB" id="266313at2"/>
<dbReference type="AlphaFoldDB" id="A0A2V2LB67"/>
<name>A0A2V2LB67_9RHOB</name>
<dbReference type="EMBL" id="QGKU01000034">
    <property type="protein sequence ID" value="PWR02515.1"/>
    <property type="molecule type" value="Genomic_DNA"/>
</dbReference>
<dbReference type="Proteomes" id="UP000245680">
    <property type="component" value="Unassembled WGS sequence"/>
</dbReference>
<evidence type="ECO:0000313" key="2">
    <source>
        <dbReference type="Proteomes" id="UP000245680"/>
    </source>
</evidence>
<sequence length="422" mass="47363">MNKPFTPDPGFAPQDVRSTVARPTSGAAPFEVDEIFFSRTDERGIIKAFNTVFVRIAGFTSDKLLNAPHKIIRHPDMPRAAFWLLWKGIQAGKPVGAYVKNKASDGLYYWVFALVTPIPGGFLSVRIKPTSKMLAVVEAEYAALRRREIEEKLKPEDSAQLLLDRISALGFPSYYSFQTTALYAEYTARLAAMGRSPDPEVTDIEAIMRFSQRIAEEKADLTRKFGTAELLTANMRINAVRLTVGRGTINEIAKGYDLMLKDIRQHLRDLSIPRSAEGIFASTKDERSLFLLCAERIMHEVRDAFLADGHNYPGVDRETEAERLDKLCLQYLAGSETALKEAIEGAVRVRRDADFLRRLVVGLSSIRITCRVESGILQGKADGLETIVERLDNFHDEIAENLEKIEDAADAITRCVLEHLRR</sequence>
<dbReference type="SUPFAM" id="SSF55785">
    <property type="entry name" value="PYP-like sensor domain (PAS domain)"/>
    <property type="match status" value="1"/>
</dbReference>
<reference evidence="1 2" key="1">
    <citation type="submission" date="2018-05" db="EMBL/GenBank/DDBJ databases">
        <title>Rhodobacteraceae gen. nov., sp. nov. isolated from sea water.</title>
        <authorList>
            <person name="Ren Y."/>
        </authorList>
    </citation>
    <scope>NUCLEOTIDE SEQUENCE [LARGE SCALE GENOMIC DNA]</scope>
    <source>
        <strain evidence="1 2">TG-679</strain>
    </source>
</reference>
<evidence type="ECO:0000313" key="1">
    <source>
        <dbReference type="EMBL" id="PWR02515.1"/>
    </source>
</evidence>
<organism evidence="1 2">
    <name type="scientific">Meridianimarinicoccus roseus</name>
    <dbReference type="NCBI Taxonomy" id="2072018"/>
    <lineage>
        <taxon>Bacteria</taxon>
        <taxon>Pseudomonadati</taxon>
        <taxon>Pseudomonadota</taxon>
        <taxon>Alphaproteobacteria</taxon>
        <taxon>Rhodobacterales</taxon>
        <taxon>Paracoccaceae</taxon>
        <taxon>Meridianimarinicoccus</taxon>
    </lineage>
</organism>
<accession>A0A2V2LB67</accession>
<dbReference type="Gene3D" id="3.30.450.20">
    <property type="entry name" value="PAS domain"/>
    <property type="match status" value="1"/>
</dbReference>
<keyword evidence="2" id="KW-1185">Reference proteome</keyword>
<comment type="caution">
    <text evidence="1">The sequence shown here is derived from an EMBL/GenBank/DDBJ whole genome shotgun (WGS) entry which is preliminary data.</text>
</comment>
<gene>
    <name evidence="1" type="ORF">DKT77_11355</name>
</gene>
<proteinExistence type="predicted"/>
<dbReference type="CDD" id="cd00130">
    <property type="entry name" value="PAS"/>
    <property type="match status" value="1"/>
</dbReference>
<dbReference type="InterPro" id="IPR000014">
    <property type="entry name" value="PAS"/>
</dbReference>
<dbReference type="InterPro" id="IPR035965">
    <property type="entry name" value="PAS-like_dom_sf"/>
</dbReference>
<protein>
    <recommendedName>
        <fullName evidence="3">Aerotaxis receptor</fullName>
    </recommendedName>
</protein>